<dbReference type="Proteomes" id="UP001212803">
    <property type="component" value="Chromosome"/>
</dbReference>
<proteinExistence type="predicted"/>
<evidence type="ECO:0000313" key="1">
    <source>
        <dbReference type="EMBL" id="WBL37062.1"/>
    </source>
</evidence>
<name>A0ABY7MAF2_9CHLR</name>
<protein>
    <submittedName>
        <fullName evidence="1">Uncharacterized protein</fullName>
    </submittedName>
</protein>
<keyword evidence="2" id="KW-1185">Reference proteome</keyword>
<dbReference type="EMBL" id="CP115149">
    <property type="protein sequence ID" value="WBL37062.1"/>
    <property type="molecule type" value="Genomic_DNA"/>
</dbReference>
<organism evidence="1 2">
    <name type="scientific">Tepidiforma flava</name>
    <dbReference type="NCBI Taxonomy" id="3004094"/>
    <lineage>
        <taxon>Bacteria</taxon>
        <taxon>Bacillati</taxon>
        <taxon>Chloroflexota</taxon>
        <taxon>Tepidiformia</taxon>
        <taxon>Tepidiformales</taxon>
        <taxon>Tepidiformaceae</taxon>
        <taxon>Tepidiforma</taxon>
    </lineage>
</organism>
<accession>A0ABY7MAF2</accession>
<reference evidence="1 2" key="1">
    <citation type="journal article" date="2023" name="ISME J.">
        <title>Thermophilic Dehalococcoidia with unusual traits shed light on an unexpected past.</title>
        <authorList>
            <person name="Palmer M."/>
            <person name="Covington J.K."/>
            <person name="Zhou E.M."/>
            <person name="Thomas S.C."/>
            <person name="Habib N."/>
            <person name="Seymour C.O."/>
            <person name="Lai D."/>
            <person name="Johnston J."/>
            <person name="Hashimi A."/>
            <person name="Jiao J.Y."/>
            <person name="Muok A.R."/>
            <person name="Liu L."/>
            <person name="Xian W.D."/>
            <person name="Zhi X.Y."/>
            <person name="Li M.M."/>
            <person name="Silva L.P."/>
            <person name="Bowen B.P."/>
            <person name="Louie K."/>
            <person name="Briegel A."/>
            <person name="Pett-Ridge J."/>
            <person name="Weber P.K."/>
            <person name="Tocheva E.I."/>
            <person name="Woyke T."/>
            <person name="Northen T.R."/>
            <person name="Mayali X."/>
            <person name="Li W.J."/>
            <person name="Hedlund B.P."/>
        </authorList>
    </citation>
    <scope>NUCLEOTIDE SEQUENCE [LARGE SCALE GENOMIC DNA]</scope>
    <source>
        <strain evidence="1 2">YIM 72310</strain>
    </source>
</reference>
<gene>
    <name evidence="1" type="ORF">O0235_05715</name>
</gene>
<evidence type="ECO:0000313" key="2">
    <source>
        <dbReference type="Proteomes" id="UP001212803"/>
    </source>
</evidence>
<sequence length="345" mass="33147">MEMAWRTRGSLFQWRIGFGVHVDEAEELGDFAVELDVGEGALDVDEVLGVEAFGVGVAGLELGEAVGVFGDDGDFDAIHEREAAHVPIGVLLELEPDGGGVALEDPGAGADGGLGRVEAAFGFLRHDPDEVGVGEDVEEGGVGLFELEDDGLLVGVLDGIDEGDLGAVGVGLSGGAAPGVFDVVGIDGAAVDGGDVVELDVGLELDGPGEAVGAGLGALGDVGDGAEVGLADAGAGVVLEEAAVDVGGVPLGEEGEVAVGVDGGRVAGEGDAVGAAALGVGEGVGRGRGGLRAGRGRGEPGEAAVVVITAAAANEGEACGAGGEGGGTAEEAAPGAALLPEAVPV</sequence>